<protein>
    <submittedName>
        <fullName evidence="3">Cell division protein ZapE</fullName>
    </submittedName>
</protein>
<evidence type="ECO:0000313" key="3">
    <source>
        <dbReference type="EMBL" id="MBB4136188.1"/>
    </source>
</evidence>
<dbReference type="PANTHER" id="PTHR12169">
    <property type="entry name" value="ATPASE N2B"/>
    <property type="match status" value="1"/>
</dbReference>
<dbReference type="GO" id="GO:0032153">
    <property type="term" value="C:cell division site"/>
    <property type="evidence" value="ECO:0007669"/>
    <property type="project" value="TreeGrafter"/>
</dbReference>
<dbReference type="Pfam" id="PF03969">
    <property type="entry name" value="AFG1_ATPase"/>
    <property type="match status" value="1"/>
</dbReference>
<proteinExistence type="predicted"/>
<keyword evidence="1" id="KW-0547">Nucleotide-binding</keyword>
<evidence type="ECO:0000313" key="4">
    <source>
        <dbReference type="Proteomes" id="UP000551501"/>
    </source>
</evidence>
<dbReference type="AlphaFoldDB" id="A0A840F0Y6"/>
<dbReference type="InterPro" id="IPR027417">
    <property type="entry name" value="P-loop_NTPase"/>
</dbReference>
<name>A0A840F0Y6_9ACTN</name>
<keyword evidence="2" id="KW-0067">ATP-binding</keyword>
<keyword evidence="3" id="KW-0132">Cell division</keyword>
<dbReference type="RefSeq" id="WP_246371771.1">
    <property type="nucleotide sequence ID" value="NZ_BAABHL010000013.1"/>
</dbReference>
<dbReference type="EMBL" id="JACIFP010000001">
    <property type="protein sequence ID" value="MBB4136188.1"/>
    <property type="molecule type" value="Genomic_DNA"/>
</dbReference>
<dbReference type="GO" id="GO:0005524">
    <property type="term" value="F:ATP binding"/>
    <property type="evidence" value="ECO:0007669"/>
    <property type="project" value="UniProtKB-KW"/>
</dbReference>
<organism evidence="3 4">
    <name type="scientific">Gordonia humi</name>
    <dbReference type="NCBI Taxonomy" id="686429"/>
    <lineage>
        <taxon>Bacteria</taxon>
        <taxon>Bacillati</taxon>
        <taxon>Actinomycetota</taxon>
        <taxon>Actinomycetes</taxon>
        <taxon>Mycobacteriales</taxon>
        <taxon>Gordoniaceae</taxon>
        <taxon>Gordonia</taxon>
    </lineage>
</organism>
<comment type="caution">
    <text evidence="3">The sequence shown here is derived from an EMBL/GenBank/DDBJ whole genome shotgun (WGS) entry which is preliminary data.</text>
</comment>
<reference evidence="3 4" key="1">
    <citation type="submission" date="2020-08" db="EMBL/GenBank/DDBJ databases">
        <title>Sequencing the genomes of 1000 actinobacteria strains.</title>
        <authorList>
            <person name="Klenk H.-P."/>
        </authorList>
    </citation>
    <scope>NUCLEOTIDE SEQUENCE [LARGE SCALE GENOMIC DNA]</scope>
    <source>
        <strain evidence="3 4">DSM 45298</strain>
    </source>
</reference>
<sequence length="333" mass="35903">MRIRSRRRAHVAPPISVEEIVERARVSSMTPTPQQRCAAELLGSDAHVYLFGPPGTGKTRVVDWFVEAAAASGHAVLRRHLHRFFVDLHRAIGDHGGWEAGVDAVLTGPGGRYGTVCLDEFTVHDPGDGVFLDRVLRTVSARGVRMVLTSNRAPKALMPNPLFHAGFEPTIARIESMFTVRTVAGEDLRRGRDDGMAGFRAGVWTVGRPAGPPGPARVVTPGSRPIALTPVGDGARIDFTELCARPTNAADYLWLAAEFSRVQIVGVRGDVGAASLSRWATLLDVLHDADLRVDVWSPSTRAEMAASLTEVLPDAARAISRMGAWCEITPGAR</sequence>
<dbReference type="Gene3D" id="3.40.50.300">
    <property type="entry name" value="P-loop containing nucleotide triphosphate hydrolases"/>
    <property type="match status" value="1"/>
</dbReference>
<dbReference type="GO" id="GO:0051301">
    <property type="term" value="P:cell division"/>
    <property type="evidence" value="ECO:0007669"/>
    <property type="project" value="UniProtKB-KW"/>
</dbReference>
<keyword evidence="4" id="KW-1185">Reference proteome</keyword>
<dbReference type="InterPro" id="IPR005654">
    <property type="entry name" value="ATPase_AFG1-like"/>
</dbReference>
<gene>
    <name evidence="3" type="ORF">BKA16_002740</name>
</gene>
<dbReference type="PANTHER" id="PTHR12169:SF6">
    <property type="entry name" value="AFG1-LIKE ATPASE"/>
    <property type="match status" value="1"/>
</dbReference>
<dbReference type="NCBIfam" id="NF040713">
    <property type="entry name" value="ZapE"/>
    <property type="match status" value="1"/>
</dbReference>
<dbReference type="GO" id="GO:0005737">
    <property type="term" value="C:cytoplasm"/>
    <property type="evidence" value="ECO:0007669"/>
    <property type="project" value="TreeGrafter"/>
</dbReference>
<evidence type="ECO:0000256" key="2">
    <source>
        <dbReference type="ARBA" id="ARBA00022840"/>
    </source>
</evidence>
<accession>A0A840F0Y6</accession>
<keyword evidence="3" id="KW-0131">Cell cycle</keyword>
<dbReference type="GO" id="GO:0016887">
    <property type="term" value="F:ATP hydrolysis activity"/>
    <property type="evidence" value="ECO:0007669"/>
    <property type="project" value="InterPro"/>
</dbReference>
<evidence type="ECO:0000256" key="1">
    <source>
        <dbReference type="ARBA" id="ARBA00022741"/>
    </source>
</evidence>
<dbReference type="SUPFAM" id="SSF52540">
    <property type="entry name" value="P-loop containing nucleoside triphosphate hydrolases"/>
    <property type="match status" value="1"/>
</dbReference>
<dbReference type="Proteomes" id="UP000551501">
    <property type="component" value="Unassembled WGS sequence"/>
</dbReference>